<keyword evidence="6 7" id="KW-0472">Membrane</keyword>
<dbReference type="InterPro" id="IPR013969">
    <property type="entry name" value="Oligosacch_biosynth_Alg14"/>
</dbReference>
<evidence type="ECO:0000256" key="5">
    <source>
        <dbReference type="ARBA" id="ARBA00022989"/>
    </source>
</evidence>
<dbReference type="NCBIfam" id="NF041549">
    <property type="entry name" value="PssD"/>
    <property type="match status" value="1"/>
</dbReference>
<dbReference type="Proteomes" id="UP001197974">
    <property type="component" value="Chromosome"/>
</dbReference>
<dbReference type="PANTHER" id="PTHR12154:SF4">
    <property type="entry name" value="UDP-N-ACETYLGLUCOSAMINE TRANSFERASE SUBUNIT ALG14 HOMOLOG"/>
    <property type="match status" value="1"/>
</dbReference>
<gene>
    <name evidence="9" type="primary">pssD</name>
    <name evidence="9" type="ORF">LC087_11915</name>
</gene>
<dbReference type="RefSeq" id="WP_226542220.1">
    <property type="nucleotide sequence ID" value="NZ_CP129013.1"/>
</dbReference>
<evidence type="ECO:0000259" key="8">
    <source>
        <dbReference type="Pfam" id="PF04932"/>
    </source>
</evidence>
<keyword evidence="4" id="KW-0256">Endoplasmic reticulum</keyword>
<feature type="domain" description="O-antigen ligase-related" evidence="8">
    <location>
        <begin position="179"/>
        <end position="316"/>
    </location>
</feature>
<evidence type="ECO:0000256" key="7">
    <source>
        <dbReference type="SAM" id="Phobius"/>
    </source>
</evidence>
<reference evidence="9 10" key="1">
    <citation type="submission" date="2023-06" db="EMBL/GenBank/DDBJ databases">
        <title>Five Gram-positive bacteria isolated from mangrove sediments in Shenzhen, Guangdong, China.</title>
        <authorList>
            <person name="Yu S."/>
            <person name="Zheng W."/>
            <person name="Huang Y."/>
        </authorList>
    </citation>
    <scope>NUCLEOTIDE SEQUENCE [LARGE SCALE GENOMIC DNA]</scope>
    <source>
        <strain evidence="9 10">SaN35-3</strain>
    </source>
</reference>
<sequence length="519" mass="59238">MLNEIKQSQSIKVFVNLFVVLMWIILSTEKAYMTNGFVTGSNNILVTILILFTICIYIFFNGYTINKRDLVIFVSVSFGIIVSYLFLNGDLKEAVRYLTILMIVYLISIINVNNLNLVLLFRSVVVIGFFFTIIDVFSGVERVSGSLATSPTLFSFLMLITIVYTLFNPKKISKVDIFFIVTASCLIFISDSRSTIVACIFIVSVFIMKKLLDDKKATFKYVTYTLVTIVIVGFCYAVLTNKLVLREGAQYSNMTRVKFLVNAFNEFTSNFLHFFTGMGSGKAFEINTILTGSRIPLHFDLLVVIVDFGILGLLCMLLIPFVMYKPFLWPCWILLLLGSVHNLLYYPIGLLFVFLVAKAISSRKEESHKSKKVCLVGSSGGHLIQLYQLKDWYSKYDRFWVTFDKQDSRSLLNGERVYWCYHPTNRNIKNLIRNTFLAIKLLLIERPDVIISTGAAPAIPFFYLGKLLGSKLIYIEVYDRIDLPTLTGKIVYPITDSFILQWEEQKKHYPKGKVLGGLL</sequence>
<keyword evidence="3 7" id="KW-0812">Transmembrane</keyword>
<evidence type="ECO:0000256" key="4">
    <source>
        <dbReference type="ARBA" id="ARBA00022824"/>
    </source>
</evidence>
<dbReference type="EMBL" id="CP129013">
    <property type="protein sequence ID" value="WLR41588.1"/>
    <property type="molecule type" value="Genomic_DNA"/>
</dbReference>
<feature type="transmembrane region" description="Helical" evidence="7">
    <location>
        <begin position="70"/>
        <end position="88"/>
    </location>
</feature>
<feature type="transmembrane region" description="Helical" evidence="7">
    <location>
        <begin position="44"/>
        <end position="63"/>
    </location>
</feature>
<dbReference type="PANTHER" id="PTHR12154">
    <property type="entry name" value="GLYCOSYL TRANSFERASE-RELATED"/>
    <property type="match status" value="1"/>
</dbReference>
<keyword evidence="5 7" id="KW-1133">Transmembrane helix</keyword>
<feature type="transmembrane region" description="Helical" evidence="7">
    <location>
        <begin position="146"/>
        <end position="167"/>
    </location>
</feature>
<dbReference type="Pfam" id="PF04932">
    <property type="entry name" value="Wzy_C"/>
    <property type="match status" value="1"/>
</dbReference>
<name>A0ABY9JS75_9BACI</name>
<evidence type="ECO:0000256" key="6">
    <source>
        <dbReference type="ARBA" id="ARBA00023136"/>
    </source>
</evidence>
<feature type="transmembrane region" description="Helical" evidence="7">
    <location>
        <begin position="343"/>
        <end position="361"/>
    </location>
</feature>
<feature type="transmembrane region" description="Helical" evidence="7">
    <location>
        <begin position="179"/>
        <end position="207"/>
    </location>
</feature>
<protein>
    <submittedName>
        <fullName evidence="9">PssD/Cps14F family polysaccharide biosynthesis glycosyltransferase</fullName>
    </submittedName>
</protein>
<dbReference type="InterPro" id="IPR007016">
    <property type="entry name" value="O-antigen_ligase-rel_domated"/>
</dbReference>
<dbReference type="Gene3D" id="3.40.50.2000">
    <property type="entry name" value="Glycogen Phosphorylase B"/>
    <property type="match status" value="1"/>
</dbReference>
<feature type="transmembrane region" description="Helical" evidence="7">
    <location>
        <begin position="94"/>
        <end position="112"/>
    </location>
</feature>
<evidence type="ECO:0000256" key="1">
    <source>
        <dbReference type="ARBA" id="ARBA00004141"/>
    </source>
</evidence>
<dbReference type="Pfam" id="PF08660">
    <property type="entry name" value="Alg14"/>
    <property type="match status" value="1"/>
</dbReference>
<evidence type="ECO:0000313" key="9">
    <source>
        <dbReference type="EMBL" id="WLR41588.1"/>
    </source>
</evidence>
<feature type="transmembrane region" description="Helical" evidence="7">
    <location>
        <begin position="12"/>
        <end position="32"/>
    </location>
</feature>
<proteinExistence type="predicted"/>
<feature type="transmembrane region" description="Helical" evidence="7">
    <location>
        <begin position="219"/>
        <end position="239"/>
    </location>
</feature>
<evidence type="ECO:0000313" key="10">
    <source>
        <dbReference type="Proteomes" id="UP001197974"/>
    </source>
</evidence>
<comment type="subcellular location">
    <subcellularLocation>
        <location evidence="2">Endoplasmic reticulum membrane</location>
        <topology evidence="2">Single-pass membrane protein</topology>
    </subcellularLocation>
    <subcellularLocation>
        <location evidence="1">Membrane</location>
        <topology evidence="1">Multi-pass membrane protein</topology>
    </subcellularLocation>
</comment>
<keyword evidence="10" id="KW-1185">Reference proteome</keyword>
<organism evidence="9 10">
    <name type="scientific">Bacillus carboniphilus</name>
    <dbReference type="NCBI Taxonomy" id="86663"/>
    <lineage>
        <taxon>Bacteria</taxon>
        <taxon>Bacillati</taxon>
        <taxon>Bacillota</taxon>
        <taxon>Bacilli</taxon>
        <taxon>Bacillales</taxon>
        <taxon>Bacillaceae</taxon>
        <taxon>Bacillus</taxon>
    </lineage>
</organism>
<evidence type="ECO:0000256" key="2">
    <source>
        <dbReference type="ARBA" id="ARBA00004389"/>
    </source>
</evidence>
<evidence type="ECO:0000256" key="3">
    <source>
        <dbReference type="ARBA" id="ARBA00022692"/>
    </source>
</evidence>
<accession>A0ABY9JS75</accession>
<feature type="transmembrane region" description="Helical" evidence="7">
    <location>
        <begin position="119"/>
        <end position="140"/>
    </location>
</feature>
<feature type="transmembrane region" description="Helical" evidence="7">
    <location>
        <begin position="301"/>
        <end position="323"/>
    </location>
</feature>